<feature type="region of interest" description="Disordered" evidence="1">
    <location>
        <begin position="698"/>
        <end position="720"/>
    </location>
</feature>
<dbReference type="Pfam" id="PF14438">
    <property type="entry name" value="SM-ATX"/>
    <property type="match status" value="1"/>
</dbReference>
<feature type="region of interest" description="Disordered" evidence="1">
    <location>
        <begin position="1"/>
        <end position="47"/>
    </location>
</feature>
<dbReference type="Pfam" id="PF06741">
    <property type="entry name" value="LsmAD"/>
    <property type="match status" value="1"/>
</dbReference>
<name>A0A9P6XJ85_RHIOR</name>
<dbReference type="InterPro" id="IPR009604">
    <property type="entry name" value="LsmAD_domain"/>
</dbReference>
<feature type="domain" description="LsmAD" evidence="2">
    <location>
        <begin position="209"/>
        <end position="280"/>
    </location>
</feature>
<feature type="compositionally biased region" description="Low complexity" evidence="1">
    <location>
        <begin position="422"/>
        <end position="432"/>
    </location>
</feature>
<dbReference type="InterPro" id="IPR045117">
    <property type="entry name" value="ATXN2-like"/>
</dbReference>
<keyword evidence="4" id="KW-1185">Reference proteome</keyword>
<dbReference type="PANTHER" id="PTHR12854">
    <property type="entry name" value="ATAXIN 2-RELATED"/>
    <property type="match status" value="1"/>
</dbReference>
<dbReference type="GO" id="GO:0034063">
    <property type="term" value="P:stress granule assembly"/>
    <property type="evidence" value="ECO:0007669"/>
    <property type="project" value="TreeGrafter"/>
</dbReference>
<dbReference type="AlphaFoldDB" id="A0A9P6XJ85"/>
<dbReference type="InterPro" id="IPR025852">
    <property type="entry name" value="SM_dom_ATX"/>
</dbReference>
<feature type="compositionally biased region" description="Polar residues" evidence="1">
    <location>
        <begin position="703"/>
        <end position="720"/>
    </location>
</feature>
<sequence length="720" mass="80179">MSFSKSQGKKQESGAGQYSKRQSSNSKKWQTNNPTTRNNSQPEYDMESQACEKVMHDRMLFLLGNLVGTVVEARVKDGCKFRGVFHGASTEGDLAIALNLAQKIFDPQSPIEKDRTNPNSIINTLLIYSKDLVEITITEVNLNESSHVSERNKEFKTDTDITGRLEIKERELHKWTPSEEDNTLDLLDGDLESSGETAWDQFAVNEKLFGLKTDFHEEIYTTPLNRSAPGFKDRERHAIKVANEIQKISTTNVHMLEERGILINDSGMDEEDLYGAVVRDNNKYIPPALRKQQQEQQTNKQQPQVKKETKNASVTDKVIANNPPKSNESPIANLPPLRKNSDEKDKMNENKQTNRIESEVADTFKHFAIKEKDKLHAKKQALQKKEIEERVAKLKMFHQTFKLNVPVPADLVPLLSTGKKNTSSTSPSTSPSDENSPKQESSPSATTPVASSKKNSPVAVPTTAQSPSPVPEGNTNQNATKASNSGTSFKLNAKASSFKPNPSAAAFVPSSSLTSVTYHDEKNSFFGGKHLKKELANDCITMKDAFKPPLLKKHDRPSSVGPTWPFGNMPYRVQFNQFYDENAFNGYASSGYGYGYPQYPYPHYVPGMPQMTVQQGSGPYMNPQFVSNSPQMTNISPHGSPFSQGFPSPQISHIVPQGMPPQMYQYQGGPMMMRYPPDMMVSNTGGPPVMMQRPMMTEPMQYSPHQQPETPASNSGTEAP</sequence>
<feature type="compositionally biased region" description="Polar residues" evidence="1">
    <location>
        <begin position="462"/>
        <end position="487"/>
    </location>
</feature>
<evidence type="ECO:0000313" key="3">
    <source>
        <dbReference type="EMBL" id="KAG1315105.1"/>
    </source>
</evidence>
<comment type="caution">
    <text evidence="3">The sequence shown here is derived from an EMBL/GenBank/DDBJ whole genome shotgun (WGS) entry which is preliminary data.</text>
</comment>
<dbReference type="EMBL" id="JAANQT010000064">
    <property type="protein sequence ID" value="KAG1315105.1"/>
    <property type="molecule type" value="Genomic_DNA"/>
</dbReference>
<evidence type="ECO:0000313" key="4">
    <source>
        <dbReference type="Proteomes" id="UP000716291"/>
    </source>
</evidence>
<feature type="compositionally biased region" description="Polar residues" evidence="1">
    <location>
        <begin position="14"/>
        <end position="42"/>
    </location>
</feature>
<feature type="compositionally biased region" description="Low complexity" evidence="1">
    <location>
        <begin position="441"/>
        <end position="452"/>
    </location>
</feature>
<feature type="region of interest" description="Disordered" evidence="1">
    <location>
        <begin position="288"/>
        <end position="358"/>
    </location>
</feature>
<accession>A0A9P6XJ85</accession>
<feature type="compositionally biased region" description="Basic and acidic residues" evidence="1">
    <location>
        <begin position="339"/>
        <end position="358"/>
    </location>
</feature>
<evidence type="ECO:0000256" key="1">
    <source>
        <dbReference type="SAM" id="MobiDB-lite"/>
    </source>
</evidence>
<protein>
    <recommendedName>
        <fullName evidence="2">LsmAD domain-containing protein</fullName>
    </recommendedName>
</protein>
<gene>
    <name evidence="3" type="ORF">G6F64_000940</name>
</gene>
<evidence type="ECO:0000259" key="2">
    <source>
        <dbReference type="SMART" id="SM01272"/>
    </source>
</evidence>
<organism evidence="3 4">
    <name type="scientific">Rhizopus oryzae</name>
    <name type="common">Mucormycosis agent</name>
    <name type="synonym">Rhizopus arrhizus var. delemar</name>
    <dbReference type="NCBI Taxonomy" id="64495"/>
    <lineage>
        <taxon>Eukaryota</taxon>
        <taxon>Fungi</taxon>
        <taxon>Fungi incertae sedis</taxon>
        <taxon>Mucoromycota</taxon>
        <taxon>Mucoromycotina</taxon>
        <taxon>Mucoromycetes</taxon>
        <taxon>Mucorales</taxon>
        <taxon>Mucorineae</taxon>
        <taxon>Rhizopodaceae</taxon>
        <taxon>Rhizopus</taxon>
    </lineage>
</organism>
<dbReference type="Proteomes" id="UP000716291">
    <property type="component" value="Unassembled WGS sequence"/>
</dbReference>
<feature type="region of interest" description="Disordered" evidence="1">
    <location>
        <begin position="416"/>
        <end position="487"/>
    </location>
</feature>
<dbReference type="SMART" id="SM01272">
    <property type="entry name" value="LsmAD"/>
    <property type="match status" value="1"/>
</dbReference>
<feature type="compositionally biased region" description="Low complexity" evidence="1">
    <location>
        <begin position="294"/>
        <end position="304"/>
    </location>
</feature>
<reference evidence="3" key="1">
    <citation type="journal article" date="2020" name="Microb. Genom.">
        <title>Genetic diversity of clinical and environmental Mucorales isolates obtained from an investigation of mucormycosis cases among solid organ transplant recipients.</title>
        <authorList>
            <person name="Nguyen M.H."/>
            <person name="Kaul D."/>
            <person name="Muto C."/>
            <person name="Cheng S.J."/>
            <person name="Richter R.A."/>
            <person name="Bruno V.M."/>
            <person name="Liu G."/>
            <person name="Beyhan S."/>
            <person name="Sundermann A.J."/>
            <person name="Mounaud S."/>
            <person name="Pasculle A.W."/>
            <person name="Nierman W.C."/>
            <person name="Driscoll E."/>
            <person name="Cumbie R."/>
            <person name="Clancy C.J."/>
            <person name="Dupont C.L."/>
        </authorList>
    </citation>
    <scope>NUCLEOTIDE SEQUENCE</scope>
    <source>
        <strain evidence="3">GL11</strain>
    </source>
</reference>
<dbReference type="GO" id="GO:0003729">
    <property type="term" value="F:mRNA binding"/>
    <property type="evidence" value="ECO:0007669"/>
    <property type="project" value="TreeGrafter"/>
</dbReference>
<proteinExistence type="predicted"/>
<dbReference type="GO" id="GO:0010494">
    <property type="term" value="C:cytoplasmic stress granule"/>
    <property type="evidence" value="ECO:0007669"/>
    <property type="project" value="TreeGrafter"/>
</dbReference>
<dbReference type="PANTHER" id="PTHR12854:SF7">
    <property type="entry name" value="ATAXIN-2 HOMOLOG"/>
    <property type="match status" value="1"/>
</dbReference>